<dbReference type="Proteomes" id="UP000030669">
    <property type="component" value="Unassembled WGS sequence"/>
</dbReference>
<gene>
    <name evidence="2" type="ORF">GLOTRDRAFT_126516</name>
</gene>
<dbReference type="HOGENOM" id="CLU_107722_0_0_1"/>
<dbReference type="EMBL" id="KB469298">
    <property type="protein sequence ID" value="EPQ58027.1"/>
    <property type="molecule type" value="Genomic_DNA"/>
</dbReference>
<protein>
    <recommendedName>
        <fullName evidence="4">Transmembrane protein</fullName>
    </recommendedName>
</protein>
<sequence>MATDIEMEDLNRKTDPGLDPLNADKPIYESQDARESTVSLWVWVSSAILGFASLPLLLFPRLILFTSEASTEARTLLTPLESFLCTHFGILLATIALTLVLNIPSYAPIAPREEITNIQTHPLLGPLTGACVLSAFLAWNTRDVGPLATLVFLGTGTVGLSGLWAIVFAGTARISRKTGADKHTSTFIFGNRSAASKQKKQWKKEQKARQ</sequence>
<dbReference type="AlphaFoldDB" id="S7QF81"/>
<evidence type="ECO:0008006" key="4">
    <source>
        <dbReference type="Google" id="ProtNLM"/>
    </source>
</evidence>
<proteinExistence type="predicted"/>
<dbReference type="KEGG" id="gtr:GLOTRDRAFT_126516"/>
<dbReference type="PANTHER" id="PTHR39605">
    <property type="entry name" value="MAJOR FACILITATOR SUPERFAMILY (MFS) PROFILE DOMAIN-CONTAINING PROTEIN"/>
    <property type="match status" value="1"/>
</dbReference>
<dbReference type="OrthoDB" id="2550114at2759"/>
<evidence type="ECO:0000313" key="2">
    <source>
        <dbReference type="EMBL" id="EPQ58027.1"/>
    </source>
</evidence>
<dbReference type="GeneID" id="19301399"/>
<dbReference type="OMA" id="TPLESFM"/>
<keyword evidence="1" id="KW-0472">Membrane</keyword>
<dbReference type="PANTHER" id="PTHR39605:SF1">
    <property type="entry name" value="MAJOR FACILITATOR SUPERFAMILY (MFS) PROFILE DOMAIN-CONTAINING PROTEIN"/>
    <property type="match status" value="1"/>
</dbReference>
<feature type="transmembrane region" description="Helical" evidence="1">
    <location>
        <begin position="40"/>
        <end position="60"/>
    </location>
</feature>
<dbReference type="RefSeq" id="XP_007863319.1">
    <property type="nucleotide sequence ID" value="XM_007865128.1"/>
</dbReference>
<feature type="transmembrane region" description="Helical" evidence="1">
    <location>
        <begin position="80"/>
        <end position="103"/>
    </location>
</feature>
<evidence type="ECO:0000313" key="3">
    <source>
        <dbReference type="Proteomes" id="UP000030669"/>
    </source>
</evidence>
<keyword evidence="3" id="KW-1185">Reference proteome</keyword>
<feature type="transmembrane region" description="Helical" evidence="1">
    <location>
        <begin position="147"/>
        <end position="169"/>
    </location>
</feature>
<accession>S7QF81</accession>
<organism evidence="2 3">
    <name type="scientific">Gloeophyllum trabeum (strain ATCC 11539 / FP-39264 / Madison 617)</name>
    <name type="common">Brown rot fungus</name>
    <dbReference type="NCBI Taxonomy" id="670483"/>
    <lineage>
        <taxon>Eukaryota</taxon>
        <taxon>Fungi</taxon>
        <taxon>Dikarya</taxon>
        <taxon>Basidiomycota</taxon>
        <taxon>Agaricomycotina</taxon>
        <taxon>Agaricomycetes</taxon>
        <taxon>Gloeophyllales</taxon>
        <taxon>Gloeophyllaceae</taxon>
        <taxon>Gloeophyllum</taxon>
    </lineage>
</organism>
<keyword evidence="1" id="KW-0812">Transmembrane</keyword>
<reference evidence="2 3" key="1">
    <citation type="journal article" date="2012" name="Science">
        <title>The Paleozoic origin of enzymatic lignin decomposition reconstructed from 31 fungal genomes.</title>
        <authorList>
            <person name="Floudas D."/>
            <person name="Binder M."/>
            <person name="Riley R."/>
            <person name="Barry K."/>
            <person name="Blanchette R.A."/>
            <person name="Henrissat B."/>
            <person name="Martinez A.T."/>
            <person name="Otillar R."/>
            <person name="Spatafora J.W."/>
            <person name="Yadav J.S."/>
            <person name="Aerts A."/>
            <person name="Benoit I."/>
            <person name="Boyd A."/>
            <person name="Carlson A."/>
            <person name="Copeland A."/>
            <person name="Coutinho P.M."/>
            <person name="de Vries R.P."/>
            <person name="Ferreira P."/>
            <person name="Findley K."/>
            <person name="Foster B."/>
            <person name="Gaskell J."/>
            <person name="Glotzer D."/>
            <person name="Gorecki P."/>
            <person name="Heitman J."/>
            <person name="Hesse C."/>
            <person name="Hori C."/>
            <person name="Igarashi K."/>
            <person name="Jurgens J.A."/>
            <person name="Kallen N."/>
            <person name="Kersten P."/>
            <person name="Kohler A."/>
            <person name="Kuees U."/>
            <person name="Kumar T.K.A."/>
            <person name="Kuo A."/>
            <person name="LaButti K."/>
            <person name="Larrondo L.F."/>
            <person name="Lindquist E."/>
            <person name="Ling A."/>
            <person name="Lombard V."/>
            <person name="Lucas S."/>
            <person name="Lundell T."/>
            <person name="Martin R."/>
            <person name="McLaughlin D.J."/>
            <person name="Morgenstern I."/>
            <person name="Morin E."/>
            <person name="Murat C."/>
            <person name="Nagy L.G."/>
            <person name="Nolan M."/>
            <person name="Ohm R.A."/>
            <person name="Patyshakuliyeva A."/>
            <person name="Rokas A."/>
            <person name="Ruiz-Duenas F.J."/>
            <person name="Sabat G."/>
            <person name="Salamov A."/>
            <person name="Samejima M."/>
            <person name="Schmutz J."/>
            <person name="Slot J.C."/>
            <person name="St John F."/>
            <person name="Stenlid J."/>
            <person name="Sun H."/>
            <person name="Sun S."/>
            <person name="Syed K."/>
            <person name="Tsang A."/>
            <person name="Wiebenga A."/>
            <person name="Young D."/>
            <person name="Pisabarro A."/>
            <person name="Eastwood D.C."/>
            <person name="Martin F."/>
            <person name="Cullen D."/>
            <person name="Grigoriev I.V."/>
            <person name="Hibbett D.S."/>
        </authorList>
    </citation>
    <scope>NUCLEOTIDE SEQUENCE [LARGE SCALE GENOMIC DNA]</scope>
    <source>
        <strain evidence="2 3">ATCC 11539</strain>
    </source>
</reference>
<dbReference type="eggNOG" id="ENOG502SGYI">
    <property type="taxonomic scope" value="Eukaryota"/>
</dbReference>
<name>S7QF81_GLOTA</name>
<feature type="transmembrane region" description="Helical" evidence="1">
    <location>
        <begin position="123"/>
        <end position="141"/>
    </location>
</feature>
<keyword evidence="1" id="KW-1133">Transmembrane helix</keyword>
<evidence type="ECO:0000256" key="1">
    <source>
        <dbReference type="SAM" id="Phobius"/>
    </source>
</evidence>